<proteinExistence type="inferred from homology"/>
<keyword evidence="2 12" id="KW-1003">Cell membrane</keyword>
<organism evidence="13 14">
    <name type="scientific">Teichococcus oryzae</name>
    <dbReference type="NCBI Taxonomy" id="1608942"/>
    <lineage>
        <taxon>Bacteria</taxon>
        <taxon>Pseudomonadati</taxon>
        <taxon>Pseudomonadota</taxon>
        <taxon>Alphaproteobacteria</taxon>
        <taxon>Acetobacterales</taxon>
        <taxon>Roseomonadaceae</taxon>
        <taxon>Roseomonas</taxon>
    </lineage>
</organism>
<evidence type="ECO:0000313" key="14">
    <source>
        <dbReference type="Proteomes" id="UP000322110"/>
    </source>
</evidence>
<feature type="transmembrane region" description="Helical" evidence="12">
    <location>
        <begin position="76"/>
        <end position="100"/>
    </location>
</feature>
<keyword evidence="9 12" id="KW-0407">Ion channel</keyword>
<name>A0A5B2TL79_9PROT</name>
<evidence type="ECO:0000256" key="12">
    <source>
        <dbReference type="HAMAP-Rule" id="MF_00454"/>
    </source>
</evidence>
<dbReference type="GO" id="GO:0046872">
    <property type="term" value="F:metal ion binding"/>
    <property type="evidence" value="ECO:0007669"/>
    <property type="project" value="UniProtKB-KW"/>
</dbReference>
<dbReference type="PANTHER" id="PTHR28259">
    <property type="entry name" value="FLUORIDE EXPORT PROTEIN 1-RELATED"/>
    <property type="match status" value="1"/>
</dbReference>
<evidence type="ECO:0000256" key="11">
    <source>
        <dbReference type="ARBA" id="ARBA00035585"/>
    </source>
</evidence>
<evidence type="ECO:0000256" key="2">
    <source>
        <dbReference type="ARBA" id="ARBA00022475"/>
    </source>
</evidence>
<comment type="similarity">
    <text evidence="10 12">Belongs to the fluoride channel Fluc/FEX (TC 1.A.43) family.</text>
</comment>
<reference evidence="13 14" key="1">
    <citation type="journal article" date="2015" name="Int. J. Syst. Evol. Microbiol.">
        <title>Roseomonas oryzae sp. nov., isolated from paddy rhizosphere soil.</title>
        <authorList>
            <person name="Ramaprasad E.V."/>
            <person name="Sasikala Ch."/>
            <person name="Ramana Ch.V."/>
        </authorList>
    </citation>
    <scope>NUCLEOTIDE SEQUENCE [LARGE SCALE GENOMIC DNA]</scope>
    <source>
        <strain evidence="13 14">KCTC 42542</strain>
    </source>
</reference>
<dbReference type="Pfam" id="PF02537">
    <property type="entry name" value="CRCB"/>
    <property type="match status" value="1"/>
</dbReference>
<keyword evidence="12" id="KW-0479">Metal-binding</keyword>
<keyword evidence="6 12" id="KW-0915">Sodium</keyword>
<gene>
    <name evidence="12" type="primary">fluC</name>
    <name evidence="12" type="synonym">crcB</name>
    <name evidence="13" type="ORF">F0Q34_05490</name>
</gene>
<keyword evidence="12" id="KW-0813">Transport</keyword>
<evidence type="ECO:0000256" key="5">
    <source>
        <dbReference type="ARBA" id="ARBA00022989"/>
    </source>
</evidence>
<dbReference type="HAMAP" id="MF_00454">
    <property type="entry name" value="FluC"/>
    <property type="match status" value="1"/>
</dbReference>
<keyword evidence="4 12" id="KW-0812">Transmembrane</keyword>
<dbReference type="RefSeq" id="WP_149811069.1">
    <property type="nucleotide sequence ID" value="NZ_VUKA01000001.1"/>
</dbReference>
<dbReference type="EMBL" id="VUKA01000001">
    <property type="protein sequence ID" value="KAA2215116.1"/>
    <property type="molecule type" value="Genomic_DNA"/>
</dbReference>
<comment type="function">
    <text evidence="12">Fluoride-specific ion channel. Important for reducing fluoride concentration in the cell, thus reducing its toxicity.</text>
</comment>
<evidence type="ECO:0000256" key="7">
    <source>
        <dbReference type="ARBA" id="ARBA00023065"/>
    </source>
</evidence>
<evidence type="ECO:0000256" key="4">
    <source>
        <dbReference type="ARBA" id="ARBA00022692"/>
    </source>
</evidence>
<evidence type="ECO:0000256" key="3">
    <source>
        <dbReference type="ARBA" id="ARBA00022519"/>
    </source>
</evidence>
<dbReference type="GO" id="GO:0005886">
    <property type="term" value="C:plasma membrane"/>
    <property type="evidence" value="ECO:0007669"/>
    <property type="project" value="UniProtKB-SubCell"/>
</dbReference>
<comment type="catalytic activity">
    <reaction evidence="11">
        <text>fluoride(in) = fluoride(out)</text>
        <dbReference type="Rhea" id="RHEA:76159"/>
        <dbReference type="ChEBI" id="CHEBI:17051"/>
    </reaction>
    <physiologicalReaction direction="left-to-right" evidence="11">
        <dbReference type="Rhea" id="RHEA:76160"/>
    </physiologicalReaction>
</comment>
<keyword evidence="8 12" id="KW-0472">Membrane</keyword>
<feature type="transmembrane region" description="Helical" evidence="12">
    <location>
        <begin position="107"/>
        <end position="129"/>
    </location>
</feature>
<feature type="binding site" evidence="12">
    <location>
        <position position="87"/>
    </location>
    <ligand>
        <name>Na(+)</name>
        <dbReference type="ChEBI" id="CHEBI:29101"/>
        <note>structural</note>
    </ligand>
</feature>
<sequence>MTSPGGPWAPHLLGLVAAGGAAGSVLRYAVGIWCAQRFGAELPWGTLAVNVAGSATIGLLGGLMIGGMSITNETRLLLITGVLGGFTTFSAFSLDVGLLAQRSAPTAFLYLMATLVLGLGAFALCFWLGRQV</sequence>
<keyword evidence="14" id="KW-1185">Reference proteome</keyword>
<evidence type="ECO:0000256" key="9">
    <source>
        <dbReference type="ARBA" id="ARBA00023303"/>
    </source>
</evidence>
<feature type="binding site" evidence="12">
    <location>
        <position position="84"/>
    </location>
    <ligand>
        <name>Na(+)</name>
        <dbReference type="ChEBI" id="CHEBI:29101"/>
        <note>structural</note>
    </ligand>
</feature>
<dbReference type="OrthoDB" id="9806299at2"/>
<dbReference type="InterPro" id="IPR003691">
    <property type="entry name" value="FluC"/>
</dbReference>
<evidence type="ECO:0000256" key="6">
    <source>
        <dbReference type="ARBA" id="ARBA00023053"/>
    </source>
</evidence>
<evidence type="ECO:0000256" key="8">
    <source>
        <dbReference type="ARBA" id="ARBA00023136"/>
    </source>
</evidence>
<evidence type="ECO:0000256" key="1">
    <source>
        <dbReference type="ARBA" id="ARBA00004651"/>
    </source>
</evidence>
<comment type="subcellular location">
    <subcellularLocation>
        <location evidence="1 12">Cell membrane</location>
        <topology evidence="1 12">Multi-pass membrane protein</topology>
    </subcellularLocation>
</comment>
<keyword evidence="5 12" id="KW-1133">Transmembrane helix</keyword>
<keyword evidence="3" id="KW-0997">Cell inner membrane</keyword>
<dbReference type="AlphaFoldDB" id="A0A5B2TL79"/>
<comment type="activity regulation">
    <text evidence="12">Na(+) is not transported, but it plays an essential structural role and its presence is essential for fluoride channel function.</text>
</comment>
<dbReference type="Proteomes" id="UP000322110">
    <property type="component" value="Unassembled WGS sequence"/>
</dbReference>
<evidence type="ECO:0000313" key="13">
    <source>
        <dbReference type="EMBL" id="KAA2215116.1"/>
    </source>
</evidence>
<dbReference type="GO" id="GO:0062054">
    <property type="term" value="F:fluoride channel activity"/>
    <property type="evidence" value="ECO:0007669"/>
    <property type="project" value="UniProtKB-UniRule"/>
</dbReference>
<feature type="transmembrane region" description="Helical" evidence="12">
    <location>
        <begin position="12"/>
        <end position="35"/>
    </location>
</feature>
<dbReference type="PANTHER" id="PTHR28259:SF1">
    <property type="entry name" value="FLUORIDE EXPORT PROTEIN 1-RELATED"/>
    <property type="match status" value="1"/>
</dbReference>
<comment type="caution">
    <text evidence="13">The sequence shown here is derived from an EMBL/GenBank/DDBJ whole genome shotgun (WGS) entry which is preliminary data.</text>
</comment>
<protein>
    <recommendedName>
        <fullName evidence="12">Fluoride-specific ion channel FluC</fullName>
    </recommendedName>
</protein>
<dbReference type="GO" id="GO:0140114">
    <property type="term" value="P:cellular detoxification of fluoride"/>
    <property type="evidence" value="ECO:0007669"/>
    <property type="project" value="UniProtKB-UniRule"/>
</dbReference>
<feature type="transmembrane region" description="Helical" evidence="12">
    <location>
        <begin position="47"/>
        <end position="70"/>
    </location>
</feature>
<keyword evidence="7 12" id="KW-0406">Ion transport</keyword>
<evidence type="ECO:0000256" key="10">
    <source>
        <dbReference type="ARBA" id="ARBA00035120"/>
    </source>
</evidence>
<accession>A0A5B2TL79</accession>